<keyword evidence="3" id="KW-1185">Reference proteome</keyword>
<reference evidence="2" key="1">
    <citation type="journal article" date="2021" name="Antonie Van Leeuwenhoek">
        <title>Draft genome and description of Waterburya agarophytonicola gen. nov. sp. nov. (Pleurocapsales, Cyanobacteria): a seaweed symbiont.</title>
        <authorList>
            <person name="Bonthond G."/>
            <person name="Shalygin S."/>
            <person name="Bayer T."/>
            <person name="Weinberger F."/>
        </authorList>
    </citation>
    <scope>NUCLEOTIDE SEQUENCE</scope>
    <source>
        <strain evidence="2">KI4</strain>
    </source>
</reference>
<dbReference type="RefSeq" id="WP_229641946.1">
    <property type="nucleotide sequence ID" value="NZ_JADWDC010000056.1"/>
</dbReference>
<sequence>MNNAFNNLKAISSITVASFSLLAMPFVTISAEASEEKSQFGSQLAINQTHIIDTEIDMTDDDSVYINNMREHYHLD</sequence>
<evidence type="ECO:0000313" key="3">
    <source>
        <dbReference type="Proteomes" id="UP000729733"/>
    </source>
</evidence>
<evidence type="ECO:0000256" key="1">
    <source>
        <dbReference type="SAM" id="SignalP"/>
    </source>
</evidence>
<feature type="signal peptide" evidence="1">
    <location>
        <begin position="1"/>
        <end position="25"/>
    </location>
</feature>
<dbReference type="Proteomes" id="UP000729733">
    <property type="component" value="Unassembled WGS sequence"/>
</dbReference>
<gene>
    <name evidence="2" type="ORF">I4641_17875</name>
</gene>
<organism evidence="2 3">
    <name type="scientific">Waterburya agarophytonicola KI4</name>
    <dbReference type="NCBI Taxonomy" id="2874699"/>
    <lineage>
        <taxon>Bacteria</taxon>
        <taxon>Bacillati</taxon>
        <taxon>Cyanobacteriota</taxon>
        <taxon>Cyanophyceae</taxon>
        <taxon>Pleurocapsales</taxon>
        <taxon>Hyellaceae</taxon>
        <taxon>Waterburya</taxon>
        <taxon>Waterburya agarophytonicola</taxon>
    </lineage>
</organism>
<keyword evidence="1" id="KW-0732">Signal</keyword>
<dbReference type="AlphaFoldDB" id="A0A964FGG1"/>
<feature type="chain" id="PRO_5037677755" evidence="1">
    <location>
        <begin position="26"/>
        <end position="76"/>
    </location>
</feature>
<accession>A0A964FGG1</accession>
<protein>
    <submittedName>
        <fullName evidence="2">Uncharacterized protein</fullName>
    </submittedName>
</protein>
<proteinExistence type="predicted"/>
<comment type="caution">
    <text evidence="2">The sequence shown here is derived from an EMBL/GenBank/DDBJ whole genome shotgun (WGS) entry which is preliminary data.</text>
</comment>
<name>A0A964FGG1_9CYAN</name>
<dbReference type="EMBL" id="JADWDC010000056">
    <property type="protein sequence ID" value="MCC0178840.1"/>
    <property type="molecule type" value="Genomic_DNA"/>
</dbReference>
<evidence type="ECO:0000313" key="2">
    <source>
        <dbReference type="EMBL" id="MCC0178840.1"/>
    </source>
</evidence>